<comment type="caution">
    <text evidence="3">The sequence shown here is derived from an EMBL/GenBank/DDBJ whole genome shotgun (WGS) entry which is preliminary data.</text>
</comment>
<accession>A0A4V5PN61</accession>
<dbReference type="Proteomes" id="UP000305539">
    <property type="component" value="Unassembled WGS sequence"/>
</dbReference>
<feature type="domain" description="Toxin co-regulated pilus biosynthesis protein Q C-terminal" evidence="2">
    <location>
        <begin position="181"/>
        <end position="257"/>
    </location>
</feature>
<protein>
    <recommendedName>
        <fullName evidence="2">Toxin co-regulated pilus biosynthesis protein Q C-terminal domain-containing protein</fullName>
    </recommendedName>
</protein>
<name>A0A4V5PN61_9BURK</name>
<organism evidence="3 4">
    <name type="scientific">Trinickia terrae</name>
    <dbReference type="NCBI Taxonomy" id="2571161"/>
    <lineage>
        <taxon>Bacteria</taxon>
        <taxon>Pseudomonadati</taxon>
        <taxon>Pseudomonadota</taxon>
        <taxon>Betaproteobacteria</taxon>
        <taxon>Burkholderiales</taxon>
        <taxon>Burkholderiaceae</taxon>
        <taxon>Trinickia</taxon>
    </lineage>
</organism>
<evidence type="ECO:0000313" key="4">
    <source>
        <dbReference type="Proteomes" id="UP000305539"/>
    </source>
</evidence>
<dbReference type="Pfam" id="PF10671">
    <property type="entry name" value="TcpQ"/>
    <property type="match status" value="1"/>
</dbReference>
<keyword evidence="4" id="KW-1185">Reference proteome</keyword>
<reference evidence="3 4" key="1">
    <citation type="submission" date="2019-04" db="EMBL/GenBank/DDBJ databases">
        <title>Trinickia sp. 7GSK02, isolated from subtropical forest soil.</title>
        <authorList>
            <person name="Gao Z.-H."/>
            <person name="Qiu L.-H."/>
        </authorList>
    </citation>
    <scope>NUCLEOTIDE SEQUENCE [LARGE SCALE GENOMIC DNA]</scope>
    <source>
        <strain evidence="3 4">7GSK02</strain>
    </source>
</reference>
<proteinExistence type="predicted"/>
<dbReference type="Gene3D" id="3.55.50.70">
    <property type="match status" value="1"/>
</dbReference>
<dbReference type="AlphaFoldDB" id="A0A4V5PN61"/>
<sequence length="264" mass="27169">MKRGFLKAAAVTFAAQCANLPAAHAGFEIDPSLQVALNNARHQASGSASSQSASSSAAPVAASAMVGGAIPGDAVMSTPLAAPSEAWNTKLQGFARNEPLRQALSHTVPAGGQLVVNGTLPDKRVSWDGGSADSRMTVARKMLADADIEGRFDGSNLIVGSLPAVSQASGEAAPVAPTKEIWIIRQGYPIGQELKGWAKRAGWNVVWGLQRDVIAPTTTTFTGDFASAAAEVVRTLAENGALIHAQLFDGNHTLVVQGPGVAPQ</sequence>
<dbReference type="OrthoDB" id="5791855at2"/>
<evidence type="ECO:0000259" key="2">
    <source>
        <dbReference type="Pfam" id="PF10671"/>
    </source>
</evidence>
<keyword evidence="1" id="KW-0732">Signal</keyword>
<feature type="chain" id="PRO_5020508431" description="Toxin co-regulated pilus biosynthesis protein Q C-terminal domain-containing protein" evidence="1">
    <location>
        <begin position="26"/>
        <end position="264"/>
    </location>
</feature>
<evidence type="ECO:0000313" key="3">
    <source>
        <dbReference type="EMBL" id="TKC90130.1"/>
    </source>
</evidence>
<gene>
    <name evidence="3" type="ORF">FAZ69_08240</name>
</gene>
<feature type="signal peptide" evidence="1">
    <location>
        <begin position="1"/>
        <end position="25"/>
    </location>
</feature>
<dbReference type="RefSeq" id="WP_136893460.1">
    <property type="nucleotide sequence ID" value="NZ_SWJE01000004.1"/>
</dbReference>
<dbReference type="InterPro" id="IPR018927">
    <property type="entry name" value="Pilus_synth_Q_C"/>
</dbReference>
<dbReference type="EMBL" id="SWJE01000004">
    <property type="protein sequence ID" value="TKC90130.1"/>
    <property type="molecule type" value="Genomic_DNA"/>
</dbReference>
<evidence type="ECO:0000256" key="1">
    <source>
        <dbReference type="SAM" id="SignalP"/>
    </source>
</evidence>